<keyword evidence="1" id="KW-0812">Transmembrane</keyword>
<dbReference type="EMBL" id="CATOUU010000969">
    <property type="protein sequence ID" value="CAI9963674.1"/>
    <property type="molecule type" value="Genomic_DNA"/>
</dbReference>
<accession>A0AA86QPX6</accession>
<feature type="transmembrane region" description="Helical" evidence="1">
    <location>
        <begin position="108"/>
        <end position="128"/>
    </location>
</feature>
<reference evidence="3 4" key="2">
    <citation type="submission" date="2024-07" db="EMBL/GenBank/DDBJ databases">
        <authorList>
            <person name="Akdeniz Z."/>
        </authorList>
    </citation>
    <scope>NUCLEOTIDE SEQUENCE [LARGE SCALE GENOMIC DNA]</scope>
</reference>
<sequence>MVCGETFQSLSVSLLGMAPRSFGCGVSSRANQVERTILVLELRMKWMKCTMIAVDKAEVWGECAIYSSSFGVHEANLIWRTYRQTRFKNSLLLPRARSIPSRRFQTDWISVLCFFLATALFYLGVKIINRTELRNLKLASYGQFSLKQWFIYSRVATRTQSRFILKPNGSILCFQNVNFVKALQCGLQNGCRVKQTLAAPGRQPVVFRNGSKMFIYYIRSGHKWGGFLRSRKRCTLRLSRSGIWNASMTAVCCPVLQTLEIQSAGAF</sequence>
<keyword evidence="1" id="KW-1133">Transmembrane helix</keyword>
<dbReference type="Proteomes" id="UP001642409">
    <property type="component" value="Unassembled WGS sequence"/>
</dbReference>
<dbReference type="AlphaFoldDB" id="A0AA86QPX6"/>
<keyword evidence="1" id="KW-0472">Membrane</keyword>
<keyword evidence="4" id="KW-1185">Reference proteome</keyword>
<protein>
    <submittedName>
        <fullName evidence="3">Hypothetical_protein</fullName>
    </submittedName>
</protein>
<evidence type="ECO:0000256" key="1">
    <source>
        <dbReference type="SAM" id="Phobius"/>
    </source>
</evidence>
<proteinExistence type="predicted"/>
<evidence type="ECO:0000313" key="4">
    <source>
        <dbReference type="Proteomes" id="UP001642409"/>
    </source>
</evidence>
<organism evidence="2">
    <name type="scientific">Hexamita inflata</name>
    <dbReference type="NCBI Taxonomy" id="28002"/>
    <lineage>
        <taxon>Eukaryota</taxon>
        <taxon>Metamonada</taxon>
        <taxon>Diplomonadida</taxon>
        <taxon>Hexamitidae</taxon>
        <taxon>Hexamitinae</taxon>
        <taxon>Hexamita</taxon>
    </lineage>
</organism>
<gene>
    <name evidence="3" type="ORF">HINF_LOCUS27464</name>
    <name evidence="2" type="ORF">HINF_LOCUS51319</name>
</gene>
<evidence type="ECO:0000313" key="2">
    <source>
        <dbReference type="EMBL" id="CAI9963674.1"/>
    </source>
</evidence>
<evidence type="ECO:0000313" key="3">
    <source>
        <dbReference type="EMBL" id="CAL6020443.1"/>
    </source>
</evidence>
<reference evidence="2" key="1">
    <citation type="submission" date="2023-06" db="EMBL/GenBank/DDBJ databases">
        <authorList>
            <person name="Kurt Z."/>
        </authorList>
    </citation>
    <scope>NUCLEOTIDE SEQUENCE</scope>
</reference>
<dbReference type="EMBL" id="CAXDID020000085">
    <property type="protein sequence ID" value="CAL6020443.1"/>
    <property type="molecule type" value="Genomic_DNA"/>
</dbReference>
<name>A0AA86QPX6_9EUKA</name>
<comment type="caution">
    <text evidence="2">The sequence shown here is derived from an EMBL/GenBank/DDBJ whole genome shotgun (WGS) entry which is preliminary data.</text>
</comment>